<dbReference type="SUPFAM" id="SSF48452">
    <property type="entry name" value="TPR-like"/>
    <property type="match status" value="1"/>
</dbReference>
<dbReference type="GO" id="GO:0016020">
    <property type="term" value="C:membrane"/>
    <property type="evidence" value="ECO:0007669"/>
    <property type="project" value="UniProtKB-SubCell"/>
</dbReference>
<evidence type="ECO:0000259" key="8">
    <source>
        <dbReference type="Pfam" id="PF04932"/>
    </source>
</evidence>
<feature type="transmembrane region" description="Helical" evidence="7">
    <location>
        <begin position="95"/>
        <end position="112"/>
    </location>
</feature>
<dbReference type="PANTHER" id="PTHR37422">
    <property type="entry name" value="TEICHURONIC ACID BIOSYNTHESIS PROTEIN TUAE"/>
    <property type="match status" value="1"/>
</dbReference>
<evidence type="ECO:0000256" key="7">
    <source>
        <dbReference type="SAM" id="Phobius"/>
    </source>
</evidence>
<dbReference type="Gene3D" id="1.25.40.10">
    <property type="entry name" value="Tetratricopeptide repeat domain"/>
    <property type="match status" value="2"/>
</dbReference>
<accession>A0A2N3I892</accession>
<evidence type="ECO:0000313" key="10">
    <source>
        <dbReference type="Proteomes" id="UP000233618"/>
    </source>
</evidence>
<feature type="repeat" description="TPR" evidence="5">
    <location>
        <begin position="557"/>
        <end position="590"/>
    </location>
</feature>
<dbReference type="EMBL" id="MVDE01000014">
    <property type="protein sequence ID" value="PKQ66515.1"/>
    <property type="molecule type" value="Genomic_DNA"/>
</dbReference>
<feature type="transmembrane region" description="Helical" evidence="7">
    <location>
        <begin position="364"/>
        <end position="387"/>
    </location>
</feature>
<dbReference type="RefSeq" id="WP_101309861.1">
    <property type="nucleotide sequence ID" value="NZ_MVDE01000014.1"/>
</dbReference>
<feature type="transmembrane region" description="Helical" evidence="7">
    <location>
        <begin position="275"/>
        <end position="295"/>
    </location>
</feature>
<name>A0A2N3I892_9BACT</name>
<feature type="transmembrane region" description="Helical" evidence="7">
    <location>
        <begin position="468"/>
        <end position="485"/>
    </location>
</feature>
<evidence type="ECO:0000256" key="5">
    <source>
        <dbReference type="PROSITE-ProRule" id="PRU00339"/>
    </source>
</evidence>
<keyword evidence="5" id="KW-0802">TPR repeat</keyword>
<evidence type="ECO:0000256" key="3">
    <source>
        <dbReference type="ARBA" id="ARBA00022989"/>
    </source>
</evidence>
<comment type="caution">
    <text evidence="9">The sequence shown here is derived from an EMBL/GenBank/DDBJ whole genome shotgun (WGS) entry which is preliminary data.</text>
</comment>
<dbReference type="PROSITE" id="PS51257">
    <property type="entry name" value="PROKAR_LIPOPROTEIN"/>
    <property type="match status" value="1"/>
</dbReference>
<comment type="subcellular location">
    <subcellularLocation>
        <location evidence="1">Membrane</location>
        <topology evidence="1">Multi-pass membrane protein</topology>
    </subcellularLocation>
</comment>
<dbReference type="AlphaFoldDB" id="A0A2N3I892"/>
<dbReference type="Pfam" id="PF14559">
    <property type="entry name" value="TPR_19"/>
    <property type="match status" value="1"/>
</dbReference>
<feature type="transmembrane region" description="Helical" evidence="7">
    <location>
        <begin position="164"/>
        <end position="181"/>
    </location>
</feature>
<dbReference type="InterPro" id="IPR007016">
    <property type="entry name" value="O-antigen_ligase-rel_domated"/>
</dbReference>
<dbReference type="Proteomes" id="UP000233618">
    <property type="component" value="Unassembled WGS sequence"/>
</dbReference>
<keyword evidence="3 7" id="KW-1133">Transmembrane helix</keyword>
<evidence type="ECO:0000256" key="4">
    <source>
        <dbReference type="ARBA" id="ARBA00023136"/>
    </source>
</evidence>
<feature type="transmembrane region" description="Helical" evidence="7">
    <location>
        <begin position="40"/>
        <end position="59"/>
    </location>
</feature>
<evidence type="ECO:0000256" key="6">
    <source>
        <dbReference type="SAM" id="Coils"/>
    </source>
</evidence>
<organism evidence="9 10">
    <name type="scientific">Labilibaculum manganireducens</name>
    <dbReference type="NCBI Taxonomy" id="1940525"/>
    <lineage>
        <taxon>Bacteria</taxon>
        <taxon>Pseudomonadati</taxon>
        <taxon>Bacteroidota</taxon>
        <taxon>Bacteroidia</taxon>
        <taxon>Marinilabiliales</taxon>
        <taxon>Marinifilaceae</taxon>
        <taxon>Labilibaculum</taxon>
    </lineage>
</organism>
<proteinExistence type="predicted"/>
<dbReference type="InterPro" id="IPR051533">
    <property type="entry name" value="WaaL-like"/>
</dbReference>
<dbReference type="InterPro" id="IPR019734">
    <property type="entry name" value="TPR_rpt"/>
</dbReference>
<keyword evidence="4 7" id="KW-0472">Membrane</keyword>
<feature type="transmembrane region" description="Helical" evidence="7">
    <location>
        <begin position="71"/>
        <end position="89"/>
    </location>
</feature>
<keyword evidence="10" id="KW-1185">Reference proteome</keyword>
<gene>
    <name evidence="9" type="ORF">BZG01_10845</name>
</gene>
<feature type="transmembrane region" description="Helical" evidence="7">
    <location>
        <begin position="213"/>
        <end position="231"/>
    </location>
</feature>
<evidence type="ECO:0000256" key="2">
    <source>
        <dbReference type="ARBA" id="ARBA00022692"/>
    </source>
</evidence>
<feature type="transmembrane region" description="Helical" evidence="7">
    <location>
        <begin position="12"/>
        <end position="34"/>
    </location>
</feature>
<sequence length="643" mass="73135">MDVSKNIIRTFHLLMSILLLSSCFVVDASLMNYLVSSKWVFFNGVAILIGFYLAIDLLCKRKAINVHKVDLVIGFGGLFVIVRDFVSPLASNEHFIAIVSGVLLLLGMRRIFSWVENVIQTIFVVYLLVILVAGLQGLLQLYGIISSNHSLFLVTGSFHNPGPFSGFIMSGFPIALGLYLSNRSTKHYWEIQIIHISRFEYELPFQVRIPNKSALLCYFSQLVLGLLFLVLPVARSRASWLGVVIGSLYVLRFFRNDFSTLEKLVVFYNNATKWWRLNFIAISVCVLCLGFLGIYKLKQGSADGRMLIWQVSWEMIKDKPLLGWGAGGFEAKYGNYQAEWFRSGKGTGEQEMFAGMPDVPFNELIRIAVAYGAIGISLSFTFLILLFRKEGSGKSQSKFTSVEKNAVFIKGALLSILCFSLFSYPIDVAPIVVQFLILCALLIHLKSNEKNAVEESMLTGIQFWVNKLLALVLFALLPILGSFIWQQYRGYQHWREAYQLYQFQIYDDASEEYQKASNCLPNNGLLLQMYGKCLCMGKQYSEAKNVLKQARLYRSDPILYTALGDAYKALKKYDKAEKAYLQAWCIIPHKFYPKYLLAKLYVEKGENDKARDIAKELLSKDVKVESKAIEEIRNELNKMLDKE</sequence>
<feature type="transmembrane region" description="Helical" evidence="7">
    <location>
        <begin position="124"/>
        <end position="144"/>
    </location>
</feature>
<reference evidence="9 10" key="1">
    <citation type="journal article" date="2017" name="Front. Microbiol.">
        <title>Labilibaculum manganireducens gen. nov., sp. nov. and Labilibaculum filiforme sp. nov., Novel Bacteroidetes Isolated from Subsurface Sediments of the Baltic Sea.</title>
        <authorList>
            <person name="Vandieken V."/>
            <person name="Marshall I.P."/>
            <person name="Niemann H."/>
            <person name="Engelen B."/>
            <person name="Cypionka H."/>
        </authorList>
    </citation>
    <scope>NUCLEOTIDE SEQUENCE [LARGE SCALE GENOMIC DNA]</scope>
    <source>
        <strain evidence="9 10">59.10-2M</strain>
    </source>
</reference>
<feature type="transmembrane region" description="Helical" evidence="7">
    <location>
        <begin position="237"/>
        <end position="254"/>
    </location>
</feature>
<dbReference type="PANTHER" id="PTHR37422:SF13">
    <property type="entry name" value="LIPOPOLYSACCHARIDE BIOSYNTHESIS PROTEIN PA4999-RELATED"/>
    <property type="match status" value="1"/>
</dbReference>
<dbReference type="InterPro" id="IPR011990">
    <property type="entry name" value="TPR-like_helical_dom_sf"/>
</dbReference>
<evidence type="ECO:0000256" key="1">
    <source>
        <dbReference type="ARBA" id="ARBA00004141"/>
    </source>
</evidence>
<protein>
    <recommendedName>
        <fullName evidence="8">O-antigen ligase-related domain-containing protein</fullName>
    </recommendedName>
</protein>
<feature type="domain" description="O-antigen ligase-related" evidence="8">
    <location>
        <begin position="223"/>
        <end position="378"/>
    </location>
</feature>
<evidence type="ECO:0000313" key="9">
    <source>
        <dbReference type="EMBL" id="PKQ66515.1"/>
    </source>
</evidence>
<feature type="coiled-coil region" evidence="6">
    <location>
        <begin position="615"/>
        <end position="642"/>
    </location>
</feature>
<feature type="transmembrane region" description="Helical" evidence="7">
    <location>
        <begin position="407"/>
        <end position="425"/>
    </location>
</feature>
<dbReference type="PROSITE" id="PS50005">
    <property type="entry name" value="TPR"/>
    <property type="match status" value="1"/>
</dbReference>
<keyword evidence="6" id="KW-0175">Coiled coil</keyword>
<keyword evidence="2 7" id="KW-0812">Transmembrane</keyword>
<dbReference type="Pfam" id="PF04932">
    <property type="entry name" value="Wzy_C"/>
    <property type="match status" value="1"/>
</dbReference>